<feature type="transmembrane region" description="Helical" evidence="2">
    <location>
        <begin position="20"/>
        <end position="39"/>
    </location>
</feature>
<feature type="transmembrane region" description="Helical" evidence="2">
    <location>
        <begin position="51"/>
        <end position="72"/>
    </location>
</feature>
<sequence length="264" mass="27732">MTRPATTLPPRSGSNSTTVVQAVTVIMGTVVGLTFLFGFGNVLNLALRLDVPAWVAPLVAPAVDLSILGLLLGIRQLALAGATPTQLRPARRLLIFASAVTLALNVAAPLFAGQYGKAVFDAVGPLLLIGWVEVGPDLLRALSITLQPGDATPEDAEPVQAAFAGDLAAVGETALESSGENTKPKGAPADEQGSRDASNVVDDDLLEQARAADARHWDEHRRPISADTLRRRLRIGAARSRLIVSIIRADSQTTSSSRRDGSPR</sequence>
<evidence type="ECO:0000256" key="2">
    <source>
        <dbReference type="SAM" id="Phobius"/>
    </source>
</evidence>
<keyword evidence="2" id="KW-0812">Transmembrane</keyword>
<evidence type="ECO:0000313" key="3">
    <source>
        <dbReference type="EMBL" id="TNC29433.1"/>
    </source>
</evidence>
<name>A0A5C4MD22_9PSEU</name>
<dbReference type="EMBL" id="VDFW01000001">
    <property type="protein sequence ID" value="TNC29433.1"/>
    <property type="molecule type" value="Genomic_DNA"/>
</dbReference>
<keyword evidence="2" id="KW-0472">Membrane</keyword>
<evidence type="ECO:0000256" key="1">
    <source>
        <dbReference type="SAM" id="MobiDB-lite"/>
    </source>
</evidence>
<evidence type="ECO:0008006" key="5">
    <source>
        <dbReference type="Google" id="ProtNLM"/>
    </source>
</evidence>
<dbReference type="Proteomes" id="UP000305546">
    <property type="component" value="Unassembled WGS sequence"/>
</dbReference>
<keyword evidence="4" id="KW-1185">Reference proteome</keyword>
<reference evidence="3 4" key="1">
    <citation type="submission" date="2019-06" db="EMBL/GenBank/DDBJ databases">
        <title>Amycolatopsis alkalitolerans sp. nov., isolated from Gastrodia elata Blume.</title>
        <authorList>
            <person name="Narsing Rao M.P."/>
            <person name="Li W.J."/>
        </authorList>
    </citation>
    <scope>NUCLEOTIDE SEQUENCE [LARGE SCALE GENOMIC DNA]</scope>
    <source>
        <strain evidence="3 4">SYSUP0005</strain>
    </source>
</reference>
<dbReference type="AlphaFoldDB" id="A0A5C4MD22"/>
<evidence type="ECO:0000313" key="4">
    <source>
        <dbReference type="Proteomes" id="UP000305546"/>
    </source>
</evidence>
<dbReference type="OrthoDB" id="4330798at2"/>
<feature type="region of interest" description="Disordered" evidence="1">
    <location>
        <begin position="174"/>
        <end position="200"/>
    </location>
</feature>
<protein>
    <recommendedName>
        <fullName evidence="5">DUF2637 domain-containing protein</fullName>
    </recommendedName>
</protein>
<organism evidence="3 4">
    <name type="scientific">Amycolatopsis alkalitolerans</name>
    <dbReference type="NCBI Taxonomy" id="2547244"/>
    <lineage>
        <taxon>Bacteria</taxon>
        <taxon>Bacillati</taxon>
        <taxon>Actinomycetota</taxon>
        <taxon>Actinomycetes</taxon>
        <taxon>Pseudonocardiales</taxon>
        <taxon>Pseudonocardiaceae</taxon>
        <taxon>Amycolatopsis</taxon>
    </lineage>
</organism>
<keyword evidence="2" id="KW-1133">Transmembrane helix</keyword>
<proteinExistence type="predicted"/>
<feature type="transmembrane region" description="Helical" evidence="2">
    <location>
        <begin position="93"/>
        <end position="112"/>
    </location>
</feature>
<accession>A0A5C4MD22</accession>
<gene>
    <name evidence="3" type="ORF">FG385_00155</name>
</gene>
<comment type="caution">
    <text evidence="3">The sequence shown here is derived from an EMBL/GenBank/DDBJ whole genome shotgun (WGS) entry which is preliminary data.</text>
</comment>